<dbReference type="PANTHER" id="PTHR43656:SF2">
    <property type="entry name" value="BINDING OXIDOREDUCTASE, PUTATIVE (AFU_ORTHOLOGUE AFUA_2G08260)-RELATED"/>
    <property type="match status" value="1"/>
</dbReference>
<dbReference type="PANTHER" id="PTHR43656">
    <property type="entry name" value="BINDING OXIDOREDUCTASE, PUTATIVE (AFU_ORTHOLOGUE AFUA_2G08260)-RELATED"/>
    <property type="match status" value="1"/>
</dbReference>
<dbReference type="SUPFAM" id="SSF51395">
    <property type="entry name" value="FMN-linked oxidoreductases"/>
    <property type="match status" value="1"/>
</dbReference>
<dbReference type="InterPro" id="IPR051799">
    <property type="entry name" value="NADH_flavin_oxidoreductase"/>
</dbReference>
<dbReference type="AlphaFoldDB" id="A0A414NUS7"/>
<proteinExistence type="predicted"/>
<dbReference type="CDD" id="cd02803">
    <property type="entry name" value="OYE_like_FMN_family"/>
    <property type="match status" value="1"/>
</dbReference>
<evidence type="ECO:0000313" key="4">
    <source>
        <dbReference type="EMBL" id="RHF50432.1"/>
    </source>
</evidence>
<protein>
    <submittedName>
        <fullName evidence="4">NADH:flavin oxidoreductase</fullName>
    </submittedName>
</protein>
<dbReference type="EMBL" id="QRHE01000016">
    <property type="protein sequence ID" value="RHF50432.1"/>
    <property type="molecule type" value="Genomic_DNA"/>
</dbReference>
<organism evidence="4 5">
    <name type="scientific">Mitsuokella multacida</name>
    <dbReference type="NCBI Taxonomy" id="52226"/>
    <lineage>
        <taxon>Bacteria</taxon>
        <taxon>Bacillati</taxon>
        <taxon>Bacillota</taxon>
        <taxon>Negativicutes</taxon>
        <taxon>Selenomonadales</taxon>
        <taxon>Selenomonadaceae</taxon>
        <taxon>Mitsuokella</taxon>
    </lineage>
</organism>
<dbReference type="Gene3D" id="3.20.20.70">
    <property type="entry name" value="Aldolase class I"/>
    <property type="match status" value="1"/>
</dbReference>
<dbReference type="RefSeq" id="WP_118176959.1">
    <property type="nucleotide sequence ID" value="NZ_CAUCJG010000013.1"/>
</dbReference>
<gene>
    <name evidence="4" type="ORF">DW674_11195</name>
</gene>
<reference evidence="4 5" key="1">
    <citation type="submission" date="2018-08" db="EMBL/GenBank/DDBJ databases">
        <title>A genome reference for cultivated species of the human gut microbiota.</title>
        <authorList>
            <person name="Zou Y."/>
            <person name="Xue W."/>
            <person name="Luo G."/>
        </authorList>
    </citation>
    <scope>NUCLEOTIDE SEQUENCE [LARGE SCALE GENOMIC DNA]</scope>
    <source>
        <strain evidence="4 5">AM25-21AC</strain>
    </source>
</reference>
<dbReference type="GO" id="GO:0010181">
    <property type="term" value="F:FMN binding"/>
    <property type="evidence" value="ECO:0007669"/>
    <property type="project" value="InterPro"/>
</dbReference>
<dbReference type="Proteomes" id="UP000283442">
    <property type="component" value="Unassembled WGS sequence"/>
</dbReference>
<dbReference type="Pfam" id="PF00724">
    <property type="entry name" value="Oxidored_FMN"/>
    <property type="match status" value="1"/>
</dbReference>
<sequence length="368" mass="40777">MSIIETPLHLQHLALKNRVIRSAVHSFLAGEDGYMTAAEYAMYETLAENNLGTIISGHCCVDPLGRANPEQVNIYADSFTDQFRKAVAIAHAHDARFIAQINHAGPRAIDNEDLADVVARPLKKGRHARALTVEEIHHIEQCFIAAAKRLQSAGCDGVQLHAAHSYLLSRFIDPTFNQREDAYGGTIENRFRMVEEIICGIHEACGQDFPVLIKVNVDTKAEDAEGYHRDMVWLLRRAKALGVELVEFSGVDFINLPKTATLYYLPQVKRLRAEVPDMPLSLVGGVRSLADMEAVIKAGIECVSLGRSLIAEPDFVTKELAGGEKSICVSCSRCFVLPHMHPGIRCVWAWKKERARQKQAAAQATTQK</sequence>
<evidence type="ECO:0000256" key="1">
    <source>
        <dbReference type="ARBA" id="ARBA00022630"/>
    </source>
</evidence>
<feature type="domain" description="NADH:flavin oxidoreductase/NADH oxidase N-terminal" evidence="3">
    <location>
        <begin position="6"/>
        <end position="318"/>
    </location>
</feature>
<accession>A0A414NUS7</accession>
<keyword evidence="2" id="KW-0560">Oxidoreductase</keyword>
<name>A0A414NUS7_9FIRM</name>
<dbReference type="GO" id="GO:0016491">
    <property type="term" value="F:oxidoreductase activity"/>
    <property type="evidence" value="ECO:0007669"/>
    <property type="project" value="UniProtKB-KW"/>
</dbReference>
<keyword evidence="1" id="KW-0285">Flavoprotein</keyword>
<evidence type="ECO:0000313" key="5">
    <source>
        <dbReference type="Proteomes" id="UP000283442"/>
    </source>
</evidence>
<dbReference type="InterPro" id="IPR013785">
    <property type="entry name" value="Aldolase_TIM"/>
</dbReference>
<comment type="caution">
    <text evidence="4">The sequence shown here is derived from an EMBL/GenBank/DDBJ whole genome shotgun (WGS) entry which is preliminary data.</text>
</comment>
<evidence type="ECO:0000256" key="2">
    <source>
        <dbReference type="ARBA" id="ARBA00023002"/>
    </source>
</evidence>
<evidence type="ECO:0000259" key="3">
    <source>
        <dbReference type="Pfam" id="PF00724"/>
    </source>
</evidence>
<dbReference type="OrthoDB" id="9772736at2"/>
<dbReference type="InterPro" id="IPR001155">
    <property type="entry name" value="OxRdtase_FMN_N"/>
</dbReference>